<evidence type="ECO:0000313" key="8">
    <source>
        <dbReference type="Proteomes" id="UP000325516"/>
    </source>
</evidence>
<protein>
    <recommendedName>
        <fullName evidence="4">Probable succinyl-CoA:3-ketoacid coenzyme A transferase subunit B</fullName>
    </recommendedName>
    <alternativeName>
        <fullName evidence="6">OXCT B</fullName>
    </alternativeName>
    <alternativeName>
        <fullName evidence="5">Succinyl-CoA:3-oxoacid CoA-transferase</fullName>
    </alternativeName>
</protein>
<dbReference type="Pfam" id="PF01144">
    <property type="entry name" value="CoA_trans"/>
    <property type="match status" value="1"/>
</dbReference>
<dbReference type="EMBL" id="CP044232">
    <property type="protein sequence ID" value="QEW04951.1"/>
    <property type="molecule type" value="Genomic_DNA"/>
</dbReference>
<reference evidence="8" key="1">
    <citation type="submission" date="2019-09" db="EMBL/GenBank/DDBJ databases">
        <title>Mumia zhuanghuii sp. nov. isolated from the intestinal contents of plateau pika (Ochotona curzoniae) in the Qinghai-Tibet plateau of China.</title>
        <authorList>
            <person name="Tian Z."/>
        </authorList>
    </citation>
    <scope>NUCLEOTIDE SEQUENCE [LARGE SCALE GENOMIC DNA]</scope>
    <source>
        <strain evidence="8">L-031</strain>
    </source>
</reference>
<evidence type="ECO:0000256" key="2">
    <source>
        <dbReference type="ARBA" id="ARBA00022679"/>
    </source>
</evidence>
<evidence type="ECO:0000313" key="7">
    <source>
        <dbReference type="EMBL" id="QEW04951.1"/>
    </source>
</evidence>
<dbReference type="PROSITE" id="PS01274">
    <property type="entry name" value="COA_TRANSF_2"/>
    <property type="match status" value="1"/>
</dbReference>
<keyword evidence="2 7" id="KW-0808">Transferase</keyword>
<evidence type="ECO:0000256" key="3">
    <source>
        <dbReference type="ARBA" id="ARBA00065483"/>
    </source>
</evidence>
<evidence type="ECO:0000256" key="5">
    <source>
        <dbReference type="ARBA" id="ARBA00081138"/>
    </source>
</evidence>
<dbReference type="AlphaFoldDB" id="A0A5J5JP94"/>
<dbReference type="InterPro" id="IPR004165">
    <property type="entry name" value="CoA_trans_fam_I"/>
</dbReference>
<comment type="subunit">
    <text evidence="3">Heterodimer of a subunit A and a subunit B.</text>
</comment>
<dbReference type="FunFam" id="3.40.1080.10:FF:000001">
    <property type="entry name" value="Succinyl-coa:3-ketoacid-coenzyme a transferase subunit b"/>
    <property type="match status" value="1"/>
</dbReference>
<dbReference type="PANTHER" id="PTHR13707">
    <property type="entry name" value="KETOACID-COENZYME A TRANSFERASE"/>
    <property type="match status" value="1"/>
</dbReference>
<dbReference type="InterPro" id="IPR012791">
    <property type="entry name" value="3-oxoacid_CoA-transf_B"/>
</dbReference>
<evidence type="ECO:0000256" key="1">
    <source>
        <dbReference type="ARBA" id="ARBA00007047"/>
    </source>
</evidence>
<dbReference type="PANTHER" id="PTHR13707:SF57">
    <property type="entry name" value="SUCCINYL-COA:3-KETOACID COENZYME A TRANSFERASE SUBUNIT B-RELATED"/>
    <property type="match status" value="1"/>
</dbReference>
<dbReference type="Proteomes" id="UP000325516">
    <property type="component" value="Chromosome"/>
</dbReference>
<dbReference type="InterPro" id="IPR004164">
    <property type="entry name" value="CoA_transf_AS"/>
</dbReference>
<organism evidence="7 8">
    <name type="scientific">Microbacterium lushaniae</name>
    <dbReference type="NCBI Taxonomy" id="2614639"/>
    <lineage>
        <taxon>Bacteria</taxon>
        <taxon>Bacillati</taxon>
        <taxon>Actinomycetota</taxon>
        <taxon>Actinomycetes</taxon>
        <taxon>Micrococcales</taxon>
        <taxon>Microbacteriaceae</taxon>
        <taxon>Microbacterium</taxon>
    </lineage>
</organism>
<accession>A0A5J5JP94</accession>
<comment type="similarity">
    <text evidence="1">Belongs to the 3-oxoacid CoA-transferase subunit B family.</text>
</comment>
<dbReference type="SMART" id="SM00882">
    <property type="entry name" value="CoA_trans"/>
    <property type="match status" value="1"/>
</dbReference>
<dbReference type="SUPFAM" id="SSF100950">
    <property type="entry name" value="NagB/RpiA/CoA transferase-like"/>
    <property type="match status" value="1"/>
</dbReference>
<dbReference type="Gene3D" id="3.40.1080.10">
    <property type="entry name" value="Glutaconate Coenzyme A-transferase"/>
    <property type="match status" value="1"/>
</dbReference>
<dbReference type="NCBIfam" id="TIGR02428">
    <property type="entry name" value="pcaJ_scoB_fam"/>
    <property type="match status" value="1"/>
</dbReference>
<sequence>MAARAARELPDGAYVNLGIGLPTLVPNHVPDGVALVLQSENGILGVGPYPAEDQVDPDLINAGKETVTTLPGAAFFDSSLSFGMIRGGKIDAAILGAMQVSRTGDIANWMIPGKMVKGPGGAMDLVHGAGRVIVLMEHVARDGSPKIVDSCSLPLTGKGVVDRIITDLAVIDVTEEGLVLVETAPGVTVEDVQAATEPPLIVRIPQETSS</sequence>
<dbReference type="InterPro" id="IPR037171">
    <property type="entry name" value="NagB/RpiA_transferase-like"/>
</dbReference>
<dbReference type="GO" id="GO:0008410">
    <property type="term" value="F:CoA-transferase activity"/>
    <property type="evidence" value="ECO:0007669"/>
    <property type="project" value="InterPro"/>
</dbReference>
<accession>A0A5J6L9B5</accession>
<gene>
    <name evidence="7" type="ORF">F6J85_14690</name>
</gene>
<evidence type="ECO:0000256" key="6">
    <source>
        <dbReference type="ARBA" id="ARBA00081146"/>
    </source>
</evidence>
<proteinExistence type="inferred from homology"/>
<evidence type="ECO:0000256" key="4">
    <source>
        <dbReference type="ARBA" id="ARBA00072796"/>
    </source>
</evidence>
<keyword evidence="8" id="KW-1185">Reference proteome</keyword>
<dbReference type="KEGG" id="mlz:F6J85_14690"/>
<name>A0A5J5JP94_9MICO</name>